<evidence type="ECO:0000256" key="2">
    <source>
        <dbReference type="ARBA" id="ARBA00006604"/>
    </source>
</evidence>
<feature type="active site" evidence="7">
    <location>
        <position position="384"/>
    </location>
</feature>
<evidence type="ECO:0000256" key="7">
    <source>
        <dbReference type="HAMAP-Rule" id="MF_00473"/>
    </source>
</evidence>
<evidence type="ECO:0000256" key="5">
    <source>
        <dbReference type="ARBA" id="ARBA00023235"/>
    </source>
</evidence>
<dbReference type="CDD" id="cd05015">
    <property type="entry name" value="SIS_PGI_1"/>
    <property type="match status" value="1"/>
</dbReference>
<evidence type="ECO:0000313" key="10">
    <source>
        <dbReference type="Proteomes" id="UP001206331"/>
    </source>
</evidence>
<dbReference type="PRINTS" id="PR00662">
    <property type="entry name" value="G6PISOMERASE"/>
</dbReference>
<proteinExistence type="inferred from homology"/>
<feature type="active site" description="Proton donor" evidence="7">
    <location>
        <position position="353"/>
    </location>
</feature>
<dbReference type="InterPro" id="IPR035482">
    <property type="entry name" value="SIS_PGI_2"/>
</dbReference>
<dbReference type="PROSITE" id="PS00765">
    <property type="entry name" value="P_GLUCOSE_ISOMERASE_1"/>
    <property type="match status" value="1"/>
</dbReference>
<dbReference type="InterPro" id="IPR023096">
    <property type="entry name" value="G6P_Isomerase_C"/>
</dbReference>
<dbReference type="InterPro" id="IPR046348">
    <property type="entry name" value="SIS_dom_sf"/>
</dbReference>
<dbReference type="NCBIfam" id="NF001211">
    <property type="entry name" value="PRK00179.1"/>
    <property type="match status" value="1"/>
</dbReference>
<keyword evidence="5 7" id="KW-0413">Isomerase</keyword>
<evidence type="ECO:0000256" key="3">
    <source>
        <dbReference type="ARBA" id="ARBA00022432"/>
    </source>
</evidence>
<comment type="pathway">
    <text evidence="1 7 8">Carbohydrate degradation; glycolysis; D-glyceraldehyde 3-phosphate and glycerone phosphate from D-glucose: step 2/4.</text>
</comment>
<dbReference type="PANTHER" id="PTHR11469:SF1">
    <property type="entry name" value="GLUCOSE-6-PHOSPHATE ISOMERASE"/>
    <property type="match status" value="1"/>
</dbReference>
<dbReference type="SUPFAM" id="SSF53697">
    <property type="entry name" value="SIS domain"/>
    <property type="match status" value="1"/>
</dbReference>
<dbReference type="Proteomes" id="UP001206331">
    <property type="component" value="Unassembled WGS sequence"/>
</dbReference>
<dbReference type="PROSITE" id="PS51463">
    <property type="entry name" value="P_GLUCOSE_ISOMERASE_3"/>
    <property type="match status" value="1"/>
</dbReference>
<sequence length="546" mass="60349">MQNINPTQTAAWAALEQHKADNLNIPQLFAEDTNRFDKYHLNFEEQILVDFSKNAINQKTLDLLRQLASECGLASATEAMFSGQKINRTENRAVLHTALRNRSNTPVLVDGKDVMPEVNAVLAKMKDFCERVISGSWKGYTGKAITDVINIGIGGSDLGPYMVTEALRPYKNHLNMHFVSNVDGTHIAEVLKKVDPETTLVLVASKTFTTQETMTNALTAREWLLAAAKDESAVAKHFAALSTNATEVAKFGIDTANMFEFWDWVGGRYSLWSAIGLSIALSLGFENFEALLSGAHAMDKHFRTAPIEQNIPTTLALIGIWNSNFLGAETEALLPYDQYLHRFAAYFQQGNMESNGKFVGRDGSPVTHQTGPIVWGEPGTNGQHAFYQLIHQGTKLIPCDFIAPAQTHNPVGDHHAKLLSNFFAQTEALAFGKSKETVEAEFVAAGKDLADVAEIVPFKVFTGNKPTNSILVQKITPFTLGALIAMYEHKIFVQGVIFNIYSFDQWGVELGKQLANRILPELQNAEQITSHDSSTNGLINQFKAWR</sequence>
<accession>A0ABT1WXT9</accession>
<dbReference type="GeneID" id="34290389"/>
<dbReference type="InterPro" id="IPR035476">
    <property type="entry name" value="SIS_PGI_1"/>
</dbReference>
<gene>
    <name evidence="7 9" type="primary">pgi</name>
    <name evidence="9" type="ORF">LZL92_08565</name>
</gene>
<protein>
    <recommendedName>
        <fullName evidence="7">Glucose-6-phosphate isomerase</fullName>
        <shortName evidence="7">GPI</shortName>
        <ecNumber evidence="7">5.3.1.9</ecNumber>
    </recommendedName>
    <alternativeName>
        <fullName evidence="7">Phosphoglucose isomerase</fullName>
        <shortName evidence="7">PGI</shortName>
    </alternativeName>
    <alternativeName>
        <fullName evidence="7">Phosphohexose isomerase</fullName>
        <shortName evidence="7">PHI</shortName>
    </alternativeName>
</protein>
<dbReference type="PROSITE" id="PS00174">
    <property type="entry name" value="P_GLUCOSE_ISOMERASE_2"/>
    <property type="match status" value="1"/>
</dbReference>
<reference evidence="9 10" key="1">
    <citation type="submission" date="2021-12" db="EMBL/GenBank/DDBJ databases">
        <title>Identification and characterization of A. suis stains in western Canada.</title>
        <authorList>
            <person name="Kulathunga D.G.R.S."/>
            <person name="De Oliveira Costa M."/>
        </authorList>
    </citation>
    <scope>NUCLEOTIDE SEQUENCE [LARGE SCALE GENOMIC DNA]</scope>
    <source>
        <strain evidence="9 10">18_292</strain>
    </source>
</reference>
<comment type="subcellular location">
    <subcellularLocation>
        <location evidence="7">Cytoplasm</location>
    </subcellularLocation>
</comment>
<dbReference type="Gene3D" id="1.10.1390.10">
    <property type="match status" value="1"/>
</dbReference>
<comment type="caution">
    <text evidence="9">The sequence shown here is derived from an EMBL/GenBank/DDBJ whole genome shotgun (WGS) entry which is preliminary data.</text>
</comment>
<dbReference type="EMBL" id="JAJUPA010000009">
    <property type="protein sequence ID" value="MCQ9630339.1"/>
    <property type="molecule type" value="Genomic_DNA"/>
</dbReference>
<dbReference type="HAMAP" id="MF_00473">
    <property type="entry name" value="G6P_isomerase"/>
    <property type="match status" value="1"/>
</dbReference>
<dbReference type="CDD" id="cd05016">
    <property type="entry name" value="SIS_PGI_2"/>
    <property type="match status" value="1"/>
</dbReference>
<evidence type="ECO:0000256" key="4">
    <source>
        <dbReference type="ARBA" id="ARBA00023152"/>
    </source>
</evidence>
<evidence type="ECO:0000256" key="6">
    <source>
        <dbReference type="ARBA" id="ARBA00029321"/>
    </source>
</evidence>
<dbReference type="PANTHER" id="PTHR11469">
    <property type="entry name" value="GLUCOSE-6-PHOSPHATE ISOMERASE"/>
    <property type="match status" value="1"/>
</dbReference>
<comment type="function">
    <text evidence="7">Catalyzes the reversible isomerization of glucose-6-phosphate to fructose-6-phosphate.</text>
</comment>
<comment type="catalytic activity">
    <reaction evidence="6 7 8">
        <text>alpha-D-glucose 6-phosphate = beta-D-fructose 6-phosphate</text>
        <dbReference type="Rhea" id="RHEA:11816"/>
        <dbReference type="ChEBI" id="CHEBI:57634"/>
        <dbReference type="ChEBI" id="CHEBI:58225"/>
        <dbReference type="EC" id="5.3.1.9"/>
    </reaction>
</comment>
<dbReference type="RefSeq" id="WP_014991943.1">
    <property type="nucleotide sequence ID" value="NZ_JAJUOY010000010.1"/>
</dbReference>
<dbReference type="Pfam" id="PF00342">
    <property type="entry name" value="PGI"/>
    <property type="match status" value="1"/>
</dbReference>
<dbReference type="GO" id="GO:0004347">
    <property type="term" value="F:glucose-6-phosphate isomerase activity"/>
    <property type="evidence" value="ECO:0007669"/>
    <property type="project" value="UniProtKB-EC"/>
</dbReference>
<feature type="active site" evidence="7">
    <location>
        <position position="512"/>
    </location>
</feature>
<comment type="pathway">
    <text evidence="7">Carbohydrate biosynthesis; gluconeogenesis.</text>
</comment>
<keyword evidence="10" id="KW-1185">Reference proteome</keyword>
<keyword evidence="3 7" id="KW-0312">Gluconeogenesis</keyword>
<evidence type="ECO:0000256" key="1">
    <source>
        <dbReference type="ARBA" id="ARBA00004926"/>
    </source>
</evidence>
<dbReference type="EC" id="5.3.1.9" evidence="7"/>
<name>A0ABT1WXT9_ACTSU</name>
<evidence type="ECO:0000313" key="9">
    <source>
        <dbReference type="EMBL" id="MCQ9630339.1"/>
    </source>
</evidence>
<keyword evidence="4 7" id="KW-0324">Glycolysis</keyword>
<dbReference type="InterPro" id="IPR018189">
    <property type="entry name" value="Phosphoglucose_isomerase_CS"/>
</dbReference>
<dbReference type="InterPro" id="IPR001672">
    <property type="entry name" value="G6P_Isomerase"/>
</dbReference>
<keyword evidence="7" id="KW-0963">Cytoplasm</keyword>
<evidence type="ECO:0000256" key="8">
    <source>
        <dbReference type="RuleBase" id="RU000612"/>
    </source>
</evidence>
<comment type="similarity">
    <text evidence="2 7 8">Belongs to the GPI family.</text>
</comment>
<dbReference type="Gene3D" id="3.40.50.10490">
    <property type="entry name" value="Glucose-6-phosphate isomerase like protein, domain 1"/>
    <property type="match status" value="2"/>
</dbReference>
<organism evidence="9 10">
    <name type="scientific">Actinobacillus suis</name>
    <dbReference type="NCBI Taxonomy" id="716"/>
    <lineage>
        <taxon>Bacteria</taxon>
        <taxon>Pseudomonadati</taxon>
        <taxon>Pseudomonadota</taxon>
        <taxon>Gammaproteobacteria</taxon>
        <taxon>Pasteurellales</taxon>
        <taxon>Pasteurellaceae</taxon>
        <taxon>Actinobacillus</taxon>
    </lineage>
</organism>